<reference evidence="2" key="1">
    <citation type="journal article" date="2020" name="Nature">
        <title>Giant virus diversity and host interactions through global metagenomics.</title>
        <authorList>
            <person name="Schulz F."/>
            <person name="Roux S."/>
            <person name="Paez-Espino D."/>
            <person name="Jungbluth S."/>
            <person name="Walsh D.A."/>
            <person name="Denef V.J."/>
            <person name="McMahon K.D."/>
            <person name="Konstantinidis K.T."/>
            <person name="Eloe-Fadrosh E.A."/>
            <person name="Kyrpides N.C."/>
            <person name="Woyke T."/>
        </authorList>
    </citation>
    <scope>NUCLEOTIDE SEQUENCE</scope>
    <source>
        <strain evidence="2">GVMAG-S-1004661-13</strain>
    </source>
</reference>
<evidence type="ECO:0000313" key="2">
    <source>
        <dbReference type="EMBL" id="QHS77266.1"/>
    </source>
</evidence>
<dbReference type="EMBL" id="MN740544">
    <property type="protein sequence ID" value="QHS77266.1"/>
    <property type="molecule type" value="Genomic_DNA"/>
</dbReference>
<feature type="compositionally biased region" description="Basic residues" evidence="1">
    <location>
        <begin position="346"/>
        <end position="362"/>
    </location>
</feature>
<sequence>MATLANASYMQLLNDLVFSFERLVAPPKTFVEEMMTETVMAFLVPIREARNDIAKFIKKSKSDNLIRHGFCQLLHAPGELNDFSSWGEKIDLSNATIAQVCAMLKIRDYTLSQVLQNNGANACIDTSKLPNSKIINGNIELKNYLSATNGWFANDWVSSLWDIFEKLDVYKSVKDEFLPEWYASIAVQKQLFKPVEKRQHPTYATNGEEPIEVDLEKFPQLMKSLWAPNTHLYCENIDDEKAKFLTCKIAEIEIRIITATIGGEQRFFVPFGGKEQILPPNVHRKLPTCSLHTRYGTAFEVNLSTEIKKFVVANATANVTLESMPRDVAKEHNHVVVENDEEPNVGHKKIDHRPKNKGKSNKTQRLAWAKRNSATA</sequence>
<accession>A0A6C0AC24</accession>
<feature type="region of interest" description="Disordered" evidence="1">
    <location>
        <begin position="338"/>
        <end position="376"/>
    </location>
</feature>
<protein>
    <submittedName>
        <fullName evidence="2">Uncharacterized protein</fullName>
    </submittedName>
</protein>
<evidence type="ECO:0000256" key="1">
    <source>
        <dbReference type="SAM" id="MobiDB-lite"/>
    </source>
</evidence>
<dbReference type="AlphaFoldDB" id="A0A6C0AC24"/>
<proteinExistence type="predicted"/>
<organism evidence="2">
    <name type="scientific">viral metagenome</name>
    <dbReference type="NCBI Taxonomy" id="1070528"/>
    <lineage>
        <taxon>unclassified sequences</taxon>
        <taxon>metagenomes</taxon>
        <taxon>organismal metagenomes</taxon>
    </lineage>
</organism>
<name>A0A6C0AC24_9ZZZZ</name>